<dbReference type="RefSeq" id="WP_138252990.1">
    <property type="nucleotide sequence ID" value="NZ_VAVZ01000018.1"/>
</dbReference>
<sequence length="364" mass="40834">MVRWSTIGPTSGTDLRKIGTVERRYQVFISSTFVDLIDERREVMQALLEMDCLPAGMELFPAGNSDQWTLIKGVIEQSDYYLVILGGRYGSVTEEGVSYTEKEYDYAVELGIPVMGFVPAEPDEIPVGKTDKDEAAAKKLAEFRKKVQQKMTRDWKNAEDLGSKVTRGLMHLIKNNARPGWVRGDQAMTPETRTEIAELKAKLAELEKEEIESAASTTGSIDASFAHGTETVKLEVTHTGWETYRQLAEDGIFEYSWDKVIQVLGPFMIDEAPEPKLRSTLESHMLRDLFENEPEGWALNWSRDAIEISDASWGSIIVQLRALGMITTGMKKRAVSDKAVYWKLTPAGDDYLVKLRAVPSASTH</sequence>
<feature type="domain" description="DUF4062" evidence="2">
    <location>
        <begin position="26"/>
        <end position="107"/>
    </location>
</feature>
<name>A0A5R9BAX6_9MICC</name>
<feature type="coiled-coil region" evidence="1">
    <location>
        <begin position="189"/>
        <end position="216"/>
    </location>
</feature>
<evidence type="ECO:0000259" key="2">
    <source>
        <dbReference type="Pfam" id="PF13271"/>
    </source>
</evidence>
<keyword evidence="1" id="KW-0175">Coiled coil</keyword>
<proteinExistence type="predicted"/>
<protein>
    <submittedName>
        <fullName evidence="3">DUF4062 domain-containing protein</fullName>
    </submittedName>
</protein>
<evidence type="ECO:0000313" key="4">
    <source>
        <dbReference type="Proteomes" id="UP000310458"/>
    </source>
</evidence>
<dbReference type="AlphaFoldDB" id="A0A5R9BAX6"/>
<dbReference type="Proteomes" id="UP000310458">
    <property type="component" value="Unassembled WGS sequence"/>
</dbReference>
<evidence type="ECO:0000313" key="3">
    <source>
        <dbReference type="EMBL" id="TLP97363.1"/>
    </source>
</evidence>
<organism evidence="3 4">
    <name type="scientific">Nesterenkonia salmonea</name>
    <dbReference type="NCBI Taxonomy" id="1804987"/>
    <lineage>
        <taxon>Bacteria</taxon>
        <taxon>Bacillati</taxon>
        <taxon>Actinomycetota</taxon>
        <taxon>Actinomycetes</taxon>
        <taxon>Micrococcales</taxon>
        <taxon>Micrococcaceae</taxon>
        <taxon>Nesterenkonia</taxon>
    </lineage>
</organism>
<keyword evidence="4" id="KW-1185">Reference proteome</keyword>
<dbReference type="OrthoDB" id="72299at2"/>
<reference evidence="3 4" key="1">
    <citation type="submission" date="2019-05" db="EMBL/GenBank/DDBJ databases">
        <title>Nesterenkonia sp. GY074 isolated from the Southern Atlantic Ocean.</title>
        <authorList>
            <person name="Zhang G."/>
        </authorList>
    </citation>
    <scope>NUCLEOTIDE SEQUENCE [LARGE SCALE GENOMIC DNA]</scope>
    <source>
        <strain evidence="3 4">GY074</strain>
    </source>
</reference>
<gene>
    <name evidence="3" type="ORF">FEF26_07870</name>
</gene>
<accession>A0A5R9BAX6</accession>
<dbReference type="InterPro" id="IPR025139">
    <property type="entry name" value="DUF4062"/>
</dbReference>
<dbReference type="Pfam" id="PF13271">
    <property type="entry name" value="DUF4062"/>
    <property type="match status" value="1"/>
</dbReference>
<comment type="caution">
    <text evidence="3">The sequence shown here is derived from an EMBL/GenBank/DDBJ whole genome shotgun (WGS) entry which is preliminary data.</text>
</comment>
<dbReference type="EMBL" id="VAVZ01000018">
    <property type="protein sequence ID" value="TLP97363.1"/>
    <property type="molecule type" value="Genomic_DNA"/>
</dbReference>
<evidence type="ECO:0000256" key="1">
    <source>
        <dbReference type="SAM" id="Coils"/>
    </source>
</evidence>